<name>A0A268ERN0_9BACL</name>
<dbReference type="Proteomes" id="UP000215596">
    <property type="component" value="Unassembled WGS sequence"/>
</dbReference>
<evidence type="ECO:0000256" key="3">
    <source>
        <dbReference type="ARBA" id="ARBA00023136"/>
    </source>
</evidence>
<dbReference type="PROSITE" id="PS50111">
    <property type="entry name" value="CHEMOTAXIS_TRANSDUC_2"/>
    <property type="match status" value="1"/>
</dbReference>
<dbReference type="SMART" id="SM00283">
    <property type="entry name" value="MA"/>
    <property type="match status" value="1"/>
</dbReference>
<evidence type="ECO:0000256" key="4">
    <source>
        <dbReference type="ARBA" id="ARBA00023224"/>
    </source>
</evidence>
<dbReference type="InterPro" id="IPR003660">
    <property type="entry name" value="HAMP_dom"/>
</dbReference>
<dbReference type="OrthoDB" id="107771at2"/>
<dbReference type="Gene3D" id="1.10.287.950">
    <property type="entry name" value="Methyl-accepting chemotaxis protein"/>
    <property type="match status" value="1"/>
</dbReference>
<dbReference type="InterPro" id="IPR004089">
    <property type="entry name" value="MCPsignal_dom"/>
</dbReference>
<dbReference type="PANTHER" id="PTHR32089:SF112">
    <property type="entry name" value="LYSOZYME-LIKE PROTEIN-RELATED"/>
    <property type="match status" value="1"/>
</dbReference>
<dbReference type="CDD" id="cd06225">
    <property type="entry name" value="HAMP"/>
    <property type="match status" value="1"/>
</dbReference>
<dbReference type="GO" id="GO:0006935">
    <property type="term" value="P:chemotaxis"/>
    <property type="evidence" value="ECO:0007669"/>
    <property type="project" value="InterPro"/>
</dbReference>
<dbReference type="AlphaFoldDB" id="A0A268ERN0"/>
<organism evidence="10 11">
    <name type="scientific">Paenibacillus campinasensis</name>
    <dbReference type="NCBI Taxonomy" id="66347"/>
    <lineage>
        <taxon>Bacteria</taxon>
        <taxon>Bacillati</taxon>
        <taxon>Bacillota</taxon>
        <taxon>Bacilli</taxon>
        <taxon>Bacillales</taxon>
        <taxon>Paenibacillaceae</taxon>
        <taxon>Paenibacillus</taxon>
    </lineage>
</organism>
<evidence type="ECO:0000259" key="8">
    <source>
        <dbReference type="PROSITE" id="PS50111"/>
    </source>
</evidence>
<dbReference type="CDD" id="cd11386">
    <property type="entry name" value="MCP_signal"/>
    <property type="match status" value="1"/>
</dbReference>
<dbReference type="PANTHER" id="PTHR32089">
    <property type="entry name" value="METHYL-ACCEPTING CHEMOTAXIS PROTEIN MCPB"/>
    <property type="match status" value="1"/>
</dbReference>
<evidence type="ECO:0000256" key="1">
    <source>
        <dbReference type="ARBA" id="ARBA00004236"/>
    </source>
</evidence>
<accession>A0A268ERN0</accession>
<keyword evidence="3 7" id="KW-0472">Membrane</keyword>
<comment type="similarity">
    <text evidence="5">Belongs to the methyl-accepting chemotaxis (MCP) protein family.</text>
</comment>
<comment type="subcellular location">
    <subcellularLocation>
        <location evidence="1">Cell membrane</location>
    </subcellularLocation>
</comment>
<dbReference type="PRINTS" id="PR00260">
    <property type="entry name" value="CHEMTRNSDUCR"/>
</dbReference>
<dbReference type="InterPro" id="IPR004090">
    <property type="entry name" value="Chemotax_Me-accpt_rcpt"/>
</dbReference>
<evidence type="ECO:0000259" key="9">
    <source>
        <dbReference type="PROSITE" id="PS50885"/>
    </source>
</evidence>
<dbReference type="Pfam" id="PF00015">
    <property type="entry name" value="MCPsignal"/>
    <property type="match status" value="1"/>
</dbReference>
<dbReference type="Pfam" id="PF05227">
    <property type="entry name" value="CHASE3"/>
    <property type="match status" value="1"/>
</dbReference>
<evidence type="ECO:0000256" key="7">
    <source>
        <dbReference type="SAM" id="Phobius"/>
    </source>
</evidence>
<dbReference type="SUPFAM" id="SSF58104">
    <property type="entry name" value="Methyl-accepting chemotaxis protein (MCP) signaling domain"/>
    <property type="match status" value="1"/>
</dbReference>
<sequence length="567" mass="62682">MKIRTKMVISSSLLTLATAVIVFIAFVSSYSTEQNFNEIIDVDEQIIYNLTQIEKNLEGIANNERGFLLTGDFAYTEDLNVKRSEINSLLTSTRELMSEESDLEMLSEIESGFEEYEQAVMTVLNKLGYDTGFYKAVPFRVYEESYKQEQSIRSAFASLIANFTEEKNQELNERINQTMSSSSWNRSAMLLFGVIAVGYYIVQAYLLIRSIRPLNTMKDQLLKIAEGGGDLVTRLNITTKDEIRDIADAYNKLVEGFRNIVMQVQQTAEKVGESAAQLKSSTVEIRQASQQTAGIMEELAAGVENQLADTEQTTTTATDMSEGMKHIAETAKDVSSLASRTNQLASDGEQAILQTLNQMDDIRSSVDESAQSVRSLGEKATNISSIGQIIIEIAEQTSLLAMNASIEAARAGEHGRGFAVVASEVRKLAEQASNSSIEIKQFVQELQQDIYELANVMENGTHKVTEGMSVAQGAERAFKDIEQSIVQLNEQIYGVTAATDEMNYGVEELVQAIRRIQEVTETTAGGTQSVSAATEEQLASMEEISMSVEELNEMSGRLRQLMSGFKV</sequence>
<keyword evidence="7" id="KW-1133">Transmembrane helix</keyword>
<feature type="transmembrane region" description="Helical" evidence="7">
    <location>
        <begin position="188"/>
        <end position="208"/>
    </location>
</feature>
<evidence type="ECO:0000256" key="2">
    <source>
        <dbReference type="ARBA" id="ARBA00022475"/>
    </source>
</evidence>
<dbReference type="InterPro" id="IPR007891">
    <property type="entry name" value="CHASE3"/>
</dbReference>
<dbReference type="GO" id="GO:0005886">
    <property type="term" value="C:plasma membrane"/>
    <property type="evidence" value="ECO:0007669"/>
    <property type="project" value="UniProtKB-SubCell"/>
</dbReference>
<dbReference type="EMBL" id="NPBY01000044">
    <property type="protein sequence ID" value="PAD75767.1"/>
    <property type="molecule type" value="Genomic_DNA"/>
</dbReference>
<feature type="domain" description="HAMP" evidence="9">
    <location>
        <begin position="208"/>
        <end position="262"/>
    </location>
</feature>
<protein>
    <submittedName>
        <fullName evidence="10">Chemotaxis protein</fullName>
    </submittedName>
</protein>
<keyword evidence="7" id="KW-0812">Transmembrane</keyword>
<dbReference type="Pfam" id="PF00672">
    <property type="entry name" value="HAMP"/>
    <property type="match status" value="1"/>
</dbReference>
<proteinExistence type="inferred from homology"/>
<evidence type="ECO:0000313" key="11">
    <source>
        <dbReference type="Proteomes" id="UP000215596"/>
    </source>
</evidence>
<dbReference type="PROSITE" id="PS50885">
    <property type="entry name" value="HAMP"/>
    <property type="match status" value="1"/>
</dbReference>
<evidence type="ECO:0000256" key="5">
    <source>
        <dbReference type="ARBA" id="ARBA00029447"/>
    </source>
</evidence>
<evidence type="ECO:0000313" key="10">
    <source>
        <dbReference type="EMBL" id="PAD75767.1"/>
    </source>
</evidence>
<keyword evidence="2" id="KW-1003">Cell membrane</keyword>
<keyword evidence="4 6" id="KW-0807">Transducer</keyword>
<gene>
    <name evidence="10" type="ORF">CHH67_14085</name>
</gene>
<dbReference type="RefSeq" id="WP_095265830.1">
    <property type="nucleotide sequence ID" value="NZ_NPBY01000044.1"/>
</dbReference>
<dbReference type="GO" id="GO:0007165">
    <property type="term" value="P:signal transduction"/>
    <property type="evidence" value="ECO:0007669"/>
    <property type="project" value="UniProtKB-KW"/>
</dbReference>
<evidence type="ECO:0000256" key="6">
    <source>
        <dbReference type="PROSITE-ProRule" id="PRU00284"/>
    </source>
</evidence>
<dbReference type="SMART" id="SM00304">
    <property type="entry name" value="HAMP"/>
    <property type="match status" value="2"/>
</dbReference>
<reference evidence="10 11" key="1">
    <citation type="submission" date="2017-07" db="EMBL/GenBank/DDBJ databases">
        <title>Isolation and whole genome analysis of endospore-forming bacteria from heroin.</title>
        <authorList>
            <person name="Kalinowski J."/>
            <person name="Ahrens B."/>
            <person name="Al-Dilaimi A."/>
            <person name="Winkler A."/>
            <person name="Wibberg D."/>
            <person name="Schleenbecker U."/>
            <person name="Ruckert C."/>
            <person name="Wolfel R."/>
            <person name="Grass G."/>
        </authorList>
    </citation>
    <scope>NUCLEOTIDE SEQUENCE [LARGE SCALE GENOMIC DNA]</scope>
    <source>
        <strain evidence="10 11">7537-G1</strain>
    </source>
</reference>
<dbReference type="GO" id="GO:0004888">
    <property type="term" value="F:transmembrane signaling receptor activity"/>
    <property type="evidence" value="ECO:0007669"/>
    <property type="project" value="InterPro"/>
</dbReference>
<comment type="caution">
    <text evidence="10">The sequence shown here is derived from an EMBL/GenBank/DDBJ whole genome shotgun (WGS) entry which is preliminary data.</text>
</comment>
<feature type="domain" description="Methyl-accepting transducer" evidence="8">
    <location>
        <begin position="281"/>
        <end position="517"/>
    </location>
</feature>